<name>A0ABY3XLR1_9ACTN</name>
<gene>
    <name evidence="6" type="ORF">MMF93_01805</name>
</gene>
<feature type="domain" description="Carbohydrate kinase PfkB" evidence="5">
    <location>
        <begin position="9"/>
        <end position="306"/>
    </location>
</feature>
<dbReference type="Gene3D" id="3.40.1190.20">
    <property type="match status" value="1"/>
</dbReference>
<dbReference type="InterPro" id="IPR050306">
    <property type="entry name" value="PfkB_Carbo_kinase"/>
</dbReference>
<dbReference type="PRINTS" id="PR00990">
    <property type="entry name" value="RIBOKINASE"/>
</dbReference>
<sequence>MTTSTHPQVLALGEPLLEFNASSEGPLTHAADFQVGYGGDTSNMAIAARRSGARAGYLTRVGDDAFGRRLLDLWQAEGVDTAGVTQEAGGRTGIYFVSRHGRGAHTFAYYRDGSPASRLSPSDVPASAVAAADLLHVSGITQAISSSACDAAFHAVATARRYGTLVSYDPNHRPALWSPDRARGIVMRTVELADLVLPSLEEGRTLTGESDPERVLDAFARRGPSLVVLKMGEAGVLVAETAHGRTTHVPAHPVRAVDATGAGDTFDGAFAARLLAGATPLEAARYAVIAAALTTTGFGAVDPIPHRGTVAENLETQHRGEDRAAESDSRSDL</sequence>
<dbReference type="SUPFAM" id="SSF53613">
    <property type="entry name" value="Ribokinase-like"/>
    <property type="match status" value="1"/>
</dbReference>
<protein>
    <submittedName>
        <fullName evidence="6">Sugar kinase</fullName>
    </submittedName>
</protein>
<evidence type="ECO:0000256" key="4">
    <source>
        <dbReference type="SAM" id="MobiDB-lite"/>
    </source>
</evidence>
<dbReference type="Pfam" id="PF00294">
    <property type="entry name" value="PfkB"/>
    <property type="match status" value="1"/>
</dbReference>
<dbReference type="EMBL" id="CP093846">
    <property type="protein sequence ID" value="UNS95343.1"/>
    <property type="molecule type" value="Genomic_DNA"/>
</dbReference>
<accession>A0ABY3XLR1</accession>
<dbReference type="GO" id="GO:0016301">
    <property type="term" value="F:kinase activity"/>
    <property type="evidence" value="ECO:0007669"/>
    <property type="project" value="UniProtKB-KW"/>
</dbReference>
<evidence type="ECO:0000256" key="2">
    <source>
        <dbReference type="ARBA" id="ARBA00022679"/>
    </source>
</evidence>
<proteinExistence type="inferred from homology"/>
<dbReference type="CDD" id="cd01166">
    <property type="entry name" value="KdgK"/>
    <property type="match status" value="1"/>
</dbReference>
<feature type="region of interest" description="Disordered" evidence="4">
    <location>
        <begin position="311"/>
        <end position="333"/>
    </location>
</feature>
<evidence type="ECO:0000256" key="3">
    <source>
        <dbReference type="ARBA" id="ARBA00022777"/>
    </source>
</evidence>
<dbReference type="InterPro" id="IPR002139">
    <property type="entry name" value="Ribo/fructo_kinase"/>
</dbReference>
<dbReference type="PANTHER" id="PTHR43085">
    <property type="entry name" value="HEXOKINASE FAMILY MEMBER"/>
    <property type="match status" value="1"/>
</dbReference>
<comment type="similarity">
    <text evidence="1">Belongs to the carbohydrate kinase PfkB family.</text>
</comment>
<evidence type="ECO:0000313" key="7">
    <source>
        <dbReference type="Proteomes" id="UP001202244"/>
    </source>
</evidence>
<dbReference type="Proteomes" id="UP001202244">
    <property type="component" value="Chromosome"/>
</dbReference>
<evidence type="ECO:0000259" key="5">
    <source>
        <dbReference type="Pfam" id="PF00294"/>
    </source>
</evidence>
<keyword evidence="3 6" id="KW-0418">Kinase</keyword>
<feature type="compositionally biased region" description="Basic and acidic residues" evidence="4">
    <location>
        <begin position="315"/>
        <end position="333"/>
    </location>
</feature>
<organism evidence="6 7">
    <name type="scientific">Streptomyces tubbatahanensis</name>
    <dbReference type="NCBI Taxonomy" id="2923272"/>
    <lineage>
        <taxon>Bacteria</taxon>
        <taxon>Bacillati</taxon>
        <taxon>Actinomycetota</taxon>
        <taxon>Actinomycetes</taxon>
        <taxon>Kitasatosporales</taxon>
        <taxon>Streptomycetaceae</taxon>
        <taxon>Streptomyces</taxon>
    </lineage>
</organism>
<dbReference type="InterPro" id="IPR029056">
    <property type="entry name" value="Ribokinase-like"/>
</dbReference>
<evidence type="ECO:0000256" key="1">
    <source>
        <dbReference type="ARBA" id="ARBA00010688"/>
    </source>
</evidence>
<evidence type="ECO:0000313" key="6">
    <source>
        <dbReference type="EMBL" id="UNS95343.1"/>
    </source>
</evidence>
<dbReference type="InterPro" id="IPR011611">
    <property type="entry name" value="PfkB_dom"/>
</dbReference>
<keyword evidence="7" id="KW-1185">Reference proteome</keyword>
<reference evidence="6 7" key="1">
    <citation type="journal article" date="2023" name="Microbiol. Spectr.">
        <title>Synergy between Genome Mining, Metabolomics, and Bioinformatics Uncovers Antibacterial Chlorinated Carbazole Alkaloids and Their Biosynthetic Gene Cluster from Streptomyces tubbatahanensis sp. nov., a Novel Actinomycete Isolated from Sulu Sea, Philippines.</title>
        <authorList>
            <person name="Tenebro C.P."/>
            <person name="Trono D.J.V.L."/>
            <person name="Balida L.A.P."/>
            <person name="Bayog L.K.A."/>
            <person name="Bruna J.R."/>
            <person name="Sabido E.M."/>
            <person name="Caspe D.P.C."/>
            <person name="de Los Santos E.L.C."/>
            <person name="Saludes J.P."/>
            <person name="Dalisay D.S."/>
        </authorList>
    </citation>
    <scope>NUCLEOTIDE SEQUENCE [LARGE SCALE GENOMIC DNA]</scope>
    <source>
        <strain evidence="6 7">DSD3025</strain>
    </source>
</reference>
<dbReference type="RefSeq" id="WP_242748885.1">
    <property type="nucleotide sequence ID" value="NZ_CP093846.1"/>
</dbReference>
<keyword evidence="2" id="KW-0808">Transferase</keyword>
<dbReference type="PANTHER" id="PTHR43085:SF15">
    <property type="entry name" value="2-DEHYDRO-3-DEOXYGLUCONOKINASE"/>
    <property type="match status" value="1"/>
</dbReference>